<proteinExistence type="inferred from homology"/>
<dbReference type="PANTHER" id="PTHR31636">
    <property type="entry name" value="OSJNBA0084A10.13 PROTEIN-RELATED"/>
    <property type="match status" value="1"/>
</dbReference>
<feature type="region of interest" description="Leucine repeat II (LRII)" evidence="5">
    <location>
        <begin position="426"/>
        <end position="458"/>
    </location>
</feature>
<feature type="region of interest" description="VHIID" evidence="5">
    <location>
        <begin position="349"/>
        <end position="414"/>
    </location>
</feature>
<evidence type="ECO:0000256" key="4">
    <source>
        <dbReference type="ARBA" id="ARBA00023242"/>
    </source>
</evidence>
<dbReference type="Gramene" id="rna12379">
    <property type="protein sequence ID" value="RHN76101.1"/>
    <property type="gene ID" value="gene12379"/>
</dbReference>
<comment type="similarity">
    <text evidence="5">Belongs to the GRAS family.</text>
</comment>
<evidence type="ECO:0000256" key="2">
    <source>
        <dbReference type="ARBA" id="ARBA00023015"/>
    </source>
</evidence>
<dbReference type="GO" id="GO:0009610">
    <property type="term" value="P:response to symbiotic fungus"/>
    <property type="evidence" value="ECO:0007669"/>
    <property type="project" value="UniProtKB-ARBA"/>
</dbReference>
<keyword evidence="4" id="KW-0539">Nucleus</keyword>
<evidence type="ECO:0000313" key="7">
    <source>
        <dbReference type="Proteomes" id="UP000265566"/>
    </source>
</evidence>
<accession>A0A396JHA8</accession>
<dbReference type="OrthoDB" id="47276at2759"/>
<name>A0A396JHA8_MEDTR</name>
<evidence type="ECO:0000256" key="3">
    <source>
        <dbReference type="ARBA" id="ARBA00023163"/>
    </source>
</evidence>
<evidence type="ECO:0000256" key="5">
    <source>
        <dbReference type="PROSITE-ProRule" id="PRU01191"/>
    </source>
</evidence>
<feature type="short sequence motif" description="VHIID" evidence="5">
    <location>
        <begin position="380"/>
        <end position="384"/>
    </location>
</feature>
<keyword evidence="2" id="KW-0805">Transcription regulation</keyword>
<evidence type="ECO:0000256" key="1">
    <source>
        <dbReference type="ARBA" id="ARBA00004123"/>
    </source>
</evidence>
<comment type="caution">
    <text evidence="5">Lacks conserved residue(s) required for the propagation of feature annotation.</text>
</comment>
<gene>
    <name evidence="6" type="ORF">MtrunA17_Chr2g0328381</name>
</gene>
<dbReference type="PROSITE" id="PS50985">
    <property type="entry name" value="GRAS"/>
    <property type="match status" value="1"/>
</dbReference>
<dbReference type="GO" id="GO:0005634">
    <property type="term" value="C:nucleus"/>
    <property type="evidence" value="ECO:0007669"/>
    <property type="project" value="UniProtKB-SubCell"/>
</dbReference>
<feature type="region of interest" description="SAW" evidence="5">
    <location>
        <begin position="565"/>
        <end position="641"/>
    </location>
</feature>
<dbReference type="AlphaFoldDB" id="A0A396JHA8"/>
<reference evidence="7" key="1">
    <citation type="journal article" date="2018" name="Nat. Plants">
        <title>Whole-genome landscape of Medicago truncatula symbiotic genes.</title>
        <authorList>
            <person name="Pecrix Y."/>
            <person name="Staton S.E."/>
            <person name="Sallet E."/>
            <person name="Lelandais-Briere C."/>
            <person name="Moreau S."/>
            <person name="Carrere S."/>
            <person name="Blein T."/>
            <person name="Jardinaud M.F."/>
            <person name="Latrasse D."/>
            <person name="Zouine M."/>
            <person name="Zahm M."/>
            <person name="Kreplak J."/>
            <person name="Mayjonade B."/>
            <person name="Satge C."/>
            <person name="Perez M."/>
            <person name="Cauet S."/>
            <person name="Marande W."/>
            <person name="Chantry-Darmon C."/>
            <person name="Lopez-Roques C."/>
            <person name="Bouchez O."/>
            <person name="Berard A."/>
            <person name="Debelle F."/>
            <person name="Munos S."/>
            <person name="Bendahmane A."/>
            <person name="Berges H."/>
            <person name="Niebel A."/>
            <person name="Buitink J."/>
            <person name="Frugier F."/>
            <person name="Benhamed M."/>
            <person name="Crespi M."/>
            <person name="Gouzy J."/>
            <person name="Gamas P."/>
        </authorList>
    </citation>
    <scope>NUCLEOTIDE SEQUENCE [LARGE SCALE GENOMIC DNA]</scope>
    <source>
        <strain evidence="7">cv. Jemalong A17</strain>
    </source>
</reference>
<dbReference type="EMBL" id="PSQE01000002">
    <property type="protein sequence ID" value="RHN76101.1"/>
    <property type="molecule type" value="Genomic_DNA"/>
</dbReference>
<dbReference type="Pfam" id="PF03514">
    <property type="entry name" value="GRAS"/>
    <property type="match status" value="1"/>
</dbReference>
<sequence>MDKGVVDPLHEQSKSEFTSTVLGFINKFLMEDDDSEEDYNMFQHHEHEGSSTVLGSINQFLMEEDFEKEYTQFQDSFALQLTEKSFHDVIAHTPLPPPPPPTAVTAITTTLPSSIQHEYQQNYNFVDSPNFSDYSLSSDSTSSFELDPIIDSYNYNYNPFLLPNTPPFSPNNFVSQSNSTIFPSFNNALSHEVLQTENFEEEHFLNVSQNGSEQVYVDDSGELSELFDKVLVLGTKFTKGPLQNTSFQQNEELSNRFYGSRRQRSYEEVVDLRTLLMLCAQSISCNDISNANQLLNQIKKHSSPTGDGTQRLAHFFGNALEARLAGTGSHVYRALSSKKKSAADMVKAYQVYSSACPFEKLAIMFSNDAILNVAKETESLHIIDFGVGYGFKWLGFIYRLSKRSGGPPKLRITGIDLPNSLERVNETGLRLSSYCKRFNVPFEYNGIAKNWESIKVQDFKIRKNEFVAVTCVFKFENLPDETVVSENPRGAVLDLIKKANPNIFIHSIVNGGYDAPFFVTRFKEAVFYYSALFDMLDNNNVEREDPVRLMFEGDVWGKDIMNVIACEGCDRVERPETYMHWHSRHMGNGFRSLKLDKQIINKLKCKLRDDAYNSDFLFEVKENWMLQGWKGRILFGSSCWIPT</sequence>
<protein>
    <submittedName>
        <fullName evidence="6">Putative transcription factor GRAS family</fullName>
    </submittedName>
</protein>
<dbReference type="InterPro" id="IPR005202">
    <property type="entry name" value="TF_GRAS"/>
</dbReference>
<organism evidence="6 7">
    <name type="scientific">Medicago truncatula</name>
    <name type="common">Barrel medic</name>
    <name type="synonym">Medicago tribuloides</name>
    <dbReference type="NCBI Taxonomy" id="3880"/>
    <lineage>
        <taxon>Eukaryota</taxon>
        <taxon>Viridiplantae</taxon>
        <taxon>Streptophyta</taxon>
        <taxon>Embryophyta</taxon>
        <taxon>Tracheophyta</taxon>
        <taxon>Spermatophyta</taxon>
        <taxon>Magnoliopsida</taxon>
        <taxon>eudicotyledons</taxon>
        <taxon>Gunneridae</taxon>
        <taxon>Pentapetalae</taxon>
        <taxon>rosids</taxon>
        <taxon>fabids</taxon>
        <taxon>Fabales</taxon>
        <taxon>Fabaceae</taxon>
        <taxon>Papilionoideae</taxon>
        <taxon>50 kb inversion clade</taxon>
        <taxon>NPAAA clade</taxon>
        <taxon>Hologalegina</taxon>
        <taxon>IRL clade</taxon>
        <taxon>Trifolieae</taxon>
        <taxon>Medicago</taxon>
    </lineage>
</organism>
<evidence type="ECO:0000313" key="6">
    <source>
        <dbReference type="EMBL" id="RHN76101.1"/>
    </source>
</evidence>
<dbReference type="Proteomes" id="UP000265566">
    <property type="component" value="Chromosome 2"/>
</dbReference>
<feature type="region of interest" description="Leucine repeat I (LRI)" evidence="5">
    <location>
        <begin position="270"/>
        <end position="330"/>
    </location>
</feature>
<keyword evidence="3" id="KW-0804">Transcription</keyword>
<comment type="subcellular location">
    <subcellularLocation>
        <location evidence="1">Nucleus</location>
    </subcellularLocation>
</comment>
<comment type="caution">
    <text evidence="6">The sequence shown here is derived from an EMBL/GenBank/DDBJ whole genome shotgun (WGS) entry which is preliminary data.</text>
</comment>